<protein>
    <submittedName>
        <fullName evidence="1">RICIN domain-containing protein</fullName>
    </submittedName>
</protein>
<dbReference type="AlphaFoldDB" id="A0A6N7X693"/>
<evidence type="ECO:0000313" key="2">
    <source>
        <dbReference type="Proteomes" id="UP000434342"/>
    </source>
</evidence>
<dbReference type="InterPro" id="IPR035992">
    <property type="entry name" value="Ricin_B-like_lectins"/>
</dbReference>
<gene>
    <name evidence="1" type="ORF">FYJ69_03820</name>
</gene>
<name>A0A6N7X693_9ACTN</name>
<dbReference type="SUPFAM" id="SSF50370">
    <property type="entry name" value="Ricin B-like lectins"/>
    <property type="match status" value="1"/>
</dbReference>
<reference evidence="1 2" key="1">
    <citation type="submission" date="2019-08" db="EMBL/GenBank/DDBJ databases">
        <title>In-depth cultivation of the pig gut microbiome towards novel bacterial diversity and tailored functional studies.</title>
        <authorList>
            <person name="Wylensek D."/>
            <person name="Hitch T.C.A."/>
            <person name="Clavel T."/>
        </authorList>
    </citation>
    <scope>NUCLEOTIDE SEQUENCE [LARGE SCALE GENOMIC DNA]</scope>
    <source>
        <strain evidence="1 2">WB01_CNA04</strain>
    </source>
</reference>
<dbReference type="Proteomes" id="UP000434342">
    <property type="component" value="Unassembled WGS sequence"/>
</dbReference>
<evidence type="ECO:0000313" key="1">
    <source>
        <dbReference type="EMBL" id="MST60046.1"/>
    </source>
</evidence>
<comment type="caution">
    <text evidence="1">The sequence shown here is derived from an EMBL/GenBank/DDBJ whole genome shotgun (WGS) entry which is preliminary data.</text>
</comment>
<dbReference type="Gene3D" id="2.80.10.50">
    <property type="match status" value="1"/>
</dbReference>
<organism evidence="1 2">
    <name type="scientific">Parafannyhessea umbonata</name>
    <dbReference type="NCBI Taxonomy" id="604330"/>
    <lineage>
        <taxon>Bacteria</taxon>
        <taxon>Bacillati</taxon>
        <taxon>Actinomycetota</taxon>
        <taxon>Coriobacteriia</taxon>
        <taxon>Coriobacteriales</taxon>
        <taxon>Atopobiaceae</taxon>
        <taxon>Parafannyhessea</taxon>
    </lineage>
</organism>
<dbReference type="EMBL" id="VUND01000001">
    <property type="protein sequence ID" value="MST60046.1"/>
    <property type="molecule type" value="Genomic_DNA"/>
</dbReference>
<proteinExistence type="predicted"/>
<dbReference type="RefSeq" id="WP_154540133.1">
    <property type="nucleotide sequence ID" value="NZ_VUND01000001.1"/>
</dbReference>
<dbReference type="CDD" id="cd00161">
    <property type="entry name" value="beta-trefoil_Ricin-like"/>
    <property type="match status" value="1"/>
</dbReference>
<sequence length="96" mass="10428">MSARLVTPPVGSAVFLANTTSPERVGYAGTWERRHIVLYNLNAQKPLDVYGASTKDGANVDVWTANQSKAQSWWFGMVKADTTTAAGALDLWVRTA</sequence>
<accession>A0A6N7X693</accession>